<keyword evidence="3" id="KW-1185">Reference proteome</keyword>
<name>A0A316VS58_9BASI</name>
<dbReference type="EMBL" id="KZ819421">
    <property type="protein sequence ID" value="PWN40342.1"/>
    <property type="molecule type" value="Genomic_DNA"/>
</dbReference>
<organism evidence="2 3">
    <name type="scientific">Ceraceosorus guamensis</name>
    <dbReference type="NCBI Taxonomy" id="1522189"/>
    <lineage>
        <taxon>Eukaryota</taxon>
        <taxon>Fungi</taxon>
        <taxon>Dikarya</taxon>
        <taxon>Basidiomycota</taxon>
        <taxon>Ustilaginomycotina</taxon>
        <taxon>Exobasidiomycetes</taxon>
        <taxon>Ceraceosorales</taxon>
        <taxon>Ceraceosoraceae</taxon>
        <taxon>Ceraceosorus</taxon>
    </lineage>
</organism>
<dbReference type="InParanoid" id="A0A316VS58"/>
<protein>
    <submittedName>
        <fullName evidence="2">Uncharacterized protein</fullName>
    </submittedName>
</protein>
<feature type="compositionally biased region" description="Basic residues" evidence="1">
    <location>
        <begin position="57"/>
        <end position="75"/>
    </location>
</feature>
<dbReference type="GeneID" id="37033013"/>
<feature type="region of interest" description="Disordered" evidence="1">
    <location>
        <begin position="21"/>
        <end position="83"/>
    </location>
</feature>
<gene>
    <name evidence="2" type="ORF">IE81DRAFT_233119</name>
</gene>
<dbReference type="Proteomes" id="UP000245783">
    <property type="component" value="Unassembled WGS sequence"/>
</dbReference>
<dbReference type="AlphaFoldDB" id="A0A316VS58"/>
<evidence type="ECO:0000256" key="1">
    <source>
        <dbReference type="SAM" id="MobiDB-lite"/>
    </source>
</evidence>
<sequence length="144" mass="16214">MRASRGQSVRIDSGTTFVIQQLSKLPPPPSNTLDEDQILPLGRPPQISYSYSPRPSPHSRPHPHPRPRPRPRPKVHVPFPANPRNNLHIPLAFCTVTSKKKKTHFCGERNDGKASRRVGRRRLKKFLPPYFLHAIASARGADGL</sequence>
<dbReference type="RefSeq" id="XP_025367502.1">
    <property type="nucleotide sequence ID" value="XM_025511143.1"/>
</dbReference>
<evidence type="ECO:0000313" key="3">
    <source>
        <dbReference type="Proteomes" id="UP000245783"/>
    </source>
</evidence>
<reference evidence="2 3" key="1">
    <citation type="journal article" date="2018" name="Mol. Biol. Evol.">
        <title>Broad Genomic Sampling Reveals a Smut Pathogenic Ancestry of the Fungal Clade Ustilaginomycotina.</title>
        <authorList>
            <person name="Kijpornyongpan T."/>
            <person name="Mondo S.J."/>
            <person name="Barry K."/>
            <person name="Sandor L."/>
            <person name="Lee J."/>
            <person name="Lipzen A."/>
            <person name="Pangilinan J."/>
            <person name="LaButti K."/>
            <person name="Hainaut M."/>
            <person name="Henrissat B."/>
            <person name="Grigoriev I.V."/>
            <person name="Spatafora J.W."/>
            <person name="Aime M.C."/>
        </authorList>
    </citation>
    <scope>NUCLEOTIDE SEQUENCE [LARGE SCALE GENOMIC DNA]</scope>
    <source>
        <strain evidence="2 3">MCA 4658</strain>
    </source>
</reference>
<evidence type="ECO:0000313" key="2">
    <source>
        <dbReference type="EMBL" id="PWN40342.1"/>
    </source>
</evidence>
<accession>A0A316VS58</accession>
<proteinExistence type="predicted"/>